<proteinExistence type="predicted"/>
<dbReference type="AlphaFoldDB" id="A0A1G7ESE5"/>
<evidence type="ECO:0000313" key="4">
    <source>
        <dbReference type="Proteomes" id="UP000199321"/>
    </source>
</evidence>
<dbReference type="GO" id="GO:0003676">
    <property type="term" value="F:nucleic acid binding"/>
    <property type="evidence" value="ECO:0007669"/>
    <property type="project" value="InterPro"/>
</dbReference>
<dbReference type="RefSeq" id="WP_093142200.1">
    <property type="nucleotide sequence ID" value="NZ_BMWO01000002.1"/>
</dbReference>
<name>A0A1G7ESE5_9FLAO</name>
<evidence type="ECO:0000259" key="2">
    <source>
        <dbReference type="Pfam" id="PF02272"/>
    </source>
</evidence>
<feature type="domain" description="DDH" evidence="1">
    <location>
        <begin position="18"/>
        <end position="169"/>
    </location>
</feature>
<dbReference type="OrthoDB" id="9803668at2"/>
<dbReference type="PANTHER" id="PTHR47618">
    <property type="entry name" value="BIFUNCTIONAL OLIGORIBONUCLEASE AND PAP PHOSPHATASE NRNA"/>
    <property type="match status" value="1"/>
</dbReference>
<evidence type="ECO:0000313" key="3">
    <source>
        <dbReference type="EMBL" id="SDE66315.1"/>
    </source>
</evidence>
<dbReference type="InterPro" id="IPR001667">
    <property type="entry name" value="DDH_dom"/>
</dbReference>
<dbReference type="InterPro" id="IPR038763">
    <property type="entry name" value="DHH_sf"/>
</dbReference>
<dbReference type="STRING" id="227084.SAMN05421855_102111"/>
<accession>A0A1G7ESE5</accession>
<dbReference type="InterPro" id="IPR051319">
    <property type="entry name" value="Oligoribo/pAp-PDE_c-di-AMP_PDE"/>
</dbReference>
<dbReference type="PANTHER" id="PTHR47618:SF1">
    <property type="entry name" value="BIFUNCTIONAL OLIGORIBONUCLEASE AND PAP PHOSPHATASE NRNA"/>
    <property type="match status" value="1"/>
</dbReference>
<dbReference type="SUPFAM" id="SSF64182">
    <property type="entry name" value="DHH phosphoesterases"/>
    <property type="match status" value="1"/>
</dbReference>
<keyword evidence="4" id="KW-1185">Reference proteome</keyword>
<dbReference type="Proteomes" id="UP000199321">
    <property type="component" value="Unassembled WGS sequence"/>
</dbReference>
<dbReference type="Pfam" id="PF02272">
    <property type="entry name" value="DHHA1"/>
    <property type="match status" value="1"/>
</dbReference>
<feature type="domain" description="DHHA1" evidence="2">
    <location>
        <begin position="245"/>
        <end position="316"/>
    </location>
</feature>
<dbReference type="Pfam" id="PF01368">
    <property type="entry name" value="DHH"/>
    <property type="match status" value="1"/>
</dbReference>
<dbReference type="Gene3D" id="3.10.310.30">
    <property type="match status" value="1"/>
</dbReference>
<gene>
    <name evidence="3" type="ORF">SAMN05421855_102111</name>
</gene>
<protein>
    <submittedName>
        <fullName evidence="3">Phosphoesterase RecJ domain-containing protein</fullName>
    </submittedName>
</protein>
<dbReference type="EMBL" id="FNBA01000002">
    <property type="protein sequence ID" value="SDE66315.1"/>
    <property type="molecule type" value="Genomic_DNA"/>
</dbReference>
<dbReference type="InterPro" id="IPR003156">
    <property type="entry name" value="DHHA1_dom"/>
</dbReference>
<organism evidence="3 4">
    <name type="scientific">Ulvibacter litoralis</name>
    <dbReference type="NCBI Taxonomy" id="227084"/>
    <lineage>
        <taxon>Bacteria</taxon>
        <taxon>Pseudomonadati</taxon>
        <taxon>Bacteroidota</taxon>
        <taxon>Flavobacteriia</taxon>
        <taxon>Flavobacteriales</taxon>
        <taxon>Flavobacteriaceae</taxon>
        <taxon>Ulvibacter</taxon>
    </lineage>
</organism>
<sequence>MNSETTTTVKNLLNTPKKIVIIGHKNPDGDAVGSCLGLYFFLKELGHAPTVLMPNDFPSFLKWMPGCETIQLYEKDQKAGNSLIDEAELIFTLDFNHLSRVGDLQQPLETSNAQFVMIDHHQQPDTYAVATYSDTSMSSTAEMVYHFIKALGGLEKLNPEIATNLYTGIMTDTGSFRFPSTTAETHRVIAQLMDAGANNAEIHQNIYDTNSPDRMKLLGIALNNLTILPEYRTAYITLTQQELDSNNFKKGDTEGFVNYALSIEGVIFAVIFIENKQENIVKMSLRSKGDFSVNEVARTHYNGGGHINAAGGRSSHSLNKTITEFISILPSYKNALNQ</sequence>
<evidence type="ECO:0000259" key="1">
    <source>
        <dbReference type="Pfam" id="PF01368"/>
    </source>
</evidence>
<dbReference type="Gene3D" id="3.90.1640.10">
    <property type="entry name" value="inorganic pyrophosphatase (n-terminal core)"/>
    <property type="match status" value="1"/>
</dbReference>
<reference evidence="3 4" key="1">
    <citation type="submission" date="2016-10" db="EMBL/GenBank/DDBJ databases">
        <authorList>
            <person name="de Groot N.N."/>
        </authorList>
    </citation>
    <scope>NUCLEOTIDE SEQUENCE [LARGE SCALE GENOMIC DNA]</scope>
    <source>
        <strain evidence="3 4">DSM 16195</strain>
    </source>
</reference>